<evidence type="ECO:0000313" key="10">
    <source>
        <dbReference type="Proteomes" id="UP001210925"/>
    </source>
</evidence>
<evidence type="ECO:0000256" key="2">
    <source>
        <dbReference type="ARBA" id="ARBA00013194"/>
    </source>
</evidence>
<accession>A0AAD5Y9K0</accession>
<keyword evidence="10" id="KW-1185">Reference proteome</keyword>
<reference evidence="9" key="1">
    <citation type="submission" date="2020-05" db="EMBL/GenBank/DDBJ databases">
        <title>Phylogenomic resolution of chytrid fungi.</title>
        <authorList>
            <person name="Stajich J.E."/>
            <person name="Amses K."/>
            <person name="Simmons R."/>
            <person name="Seto K."/>
            <person name="Myers J."/>
            <person name="Bonds A."/>
            <person name="Quandt C.A."/>
            <person name="Barry K."/>
            <person name="Liu P."/>
            <person name="Grigoriev I."/>
            <person name="Longcore J.E."/>
            <person name="James T.Y."/>
        </authorList>
    </citation>
    <scope>NUCLEOTIDE SEQUENCE</scope>
    <source>
        <strain evidence="9">PLAUS21</strain>
    </source>
</reference>
<dbReference type="PANTHER" id="PTHR46512:SF9">
    <property type="entry name" value="PEPTIDYLPROLYL ISOMERASE"/>
    <property type="match status" value="1"/>
</dbReference>
<keyword evidence="9" id="KW-0560">Oxidoreductase</keyword>
<dbReference type="GO" id="GO:0004497">
    <property type="term" value="F:monooxygenase activity"/>
    <property type="evidence" value="ECO:0007669"/>
    <property type="project" value="UniProtKB-KW"/>
</dbReference>
<keyword evidence="3" id="KW-0677">Repeat</keyword>
<dbReference type="InterPro" id="IPR050754">
    <property type="entry name" value="FKBP4/5/8-like"/>
</dbReference>
<dbReference type="GO" id="GO:0003755">
    <property type="term" value="F:peptidyl-prolyl cis-trans isomerase activity"/>
    <property type="evidence" value="ECO:0007669"/>
    <property type="project" value="UniProtKB-KW"/>
</dbReference>
<dbReference type="AlphaFoldDB" id="A0AAD5Y9K0"/>
<dbReference type="EMBL" id="JADGKB010000017">
    <property type="protein sequence ID" value="KAJ3259540.1"/>
    <property type="molecule type" value="Genomic_DNA"/>
</dbReference>
<evidence type="ECO:0000256" key="6">
    <source>
        <dbReference type="ARBA" id="ARBA00023235"/>
    </source>
</evidence>
<dbReference type="InterPro" id="IPR001179">
    <property type="entry name" value="PPIase_FKBP_dom"/>
</dbReference>
<dbReference type="InterPro" id="IPR011990">
    <property type="entry name" value="TPR-like_helical_dom_sf"/>
</dbReference>
<dbReference type="Gene3D" id="1.25.40.10">
    <property type="entry name" value="Tetratricopeptide repeat domain"/>
    <property type="match status" value="1"/>
</dbReference>
<evidence type="ECO:0000256" key="1">
    <source>
        <dbReference type="ARBA" id="ARBA00000971"/>
    </source>
</evidence>
<dbReference type="Proteomes" id="UP001210925">
    <property type="component" value="Unassembled WGS sequence"/>
</dbReference>
<evidence type="ECO:0000256" key="5">
    <source>
        <dbReference type="ARBA" id="ARBA00023110"/>
    </source>
</evidence>
<keyword evidence="6 7" id="KW-0413">Isomerase</keyword>
<comment type="caution">
    <text evidence="9">The sequence shown here is derived from an EMBL/GenBank/DDBJ whole genome shotgun (WGS) entry which is preliminary data.</text>
</comment>
<keyword evidence="9" id="KW-0503">Monooxygenase</keyword>
<name>A0AAD5Y9K0_9FUNG</name>
<sequence>MTVFQAPEGYIALDDSNKLFKKILQEGTGELANRSGSTVKVHYTGSLFDNGDVFDSSVDRGTPFEFKLGKGQVIKGWDVGIASMRIGEKADLLILSEYGYGAQGSPPKIPGGATLLFNVELLDIDLSTAELSIQEKIAKAKELKGKGNELFKKQEFSEAAKVYQQAENTLSNTWGAEPEEGSQIKDLKVSLYSNIAAASLKIKDAKQAQIYSKKTIEIEENHEKANFRLYQALTMLGKFEEAIELLETKKEILKGIDVDQEILRVRKQKAQAIANEKKVYSKMFA</sequence>
<protein>
    <recommendedName>
        <fullName evidence="2 7">peptidylprolyl isomerase</fullName>
        <ecNumber evidence="2 7">5.2.1.8</ecNumber>
    </recommendedName>
</protein>
<dbReference type="SUPFAM" id="SSF48452">
    <property type="entry name" value="TPR-like"/>
    <property type="match status" value="1"/>
</dbReference>
<feature type="domain" description="PPIase FKBP-type" evidence="8">
    <location>
        <begin position="36"/>
        <end position="125"/>
    </location>
</feature>
<evidence type="ECO:0000313" key="9">
    <source>
        <dbReference type="EMBL" id="KAJ3259540.1"/>
    </source>
</evidence>
<evidence type="ECO:0000256" key="3">
    <source>
        <dbReference type="ARBA" id="ARBA00022737"/>
    </source>
</evidence>
<dbReference type="SUPFAM" id="SSF54534">
    <property type="entry name" value="FKBP-like"/>
    <property type="match status" value="1"/>
</dbReference>
<dbReference type="FunFam" id="3.10.50.40:FF:000006">
    <property type="entry name" value="Peptidyl-prolyl cis-trans isomerase"/>
    <property type="match status" value="1"/>
</dbReference>
<comment type="catalytic activity">
    <reaction evidence="1 7">
        <text>[protein]-peptidylproline (omega=180) = [protein]-peptidylproline (omega=0)</text>
        <dbReference type="Rhea" id="RHEA:16237"/>
        <dbReference type="Rhea" id="RHEA-COMP:10747"/>
        <dbReference type="Rhea" id="RHEA-COMP:10748"/>
        <dbReference type="ChEBI" id="CHEBI:83833"/>
        <dbReference type="ChEBI" id="CHEBI:83834"/>
        <dbReference type="EC" id="5.2.1.8"/>
    </reaction>
</comment>
<dbReference type="PROSITE" id="PS50059">
    <property type="entry name" value="FKBP_PPIASE"/>
    <property type="match status" value="1"/>
</dbReference>
<dbReference type="Pfam" id="PF00254">
    <property type="entry name" value="FKBP_C"/>
    <property type="match status" value="1"/>
</dbReference>
<proteinExistence type="predicted"/>
<keyword evidence="5 7" id="KW-0697">Rotamase</keyword>
<dbReference type="PANTHER" id="PTHR46512">
    <property type="entry name" value="PEPTIDYLPROLYL ISOMERASE"/>
    <property type="match status" value="1"/>
</dbReference>
<dbReference type="Gene3D" id="3.10.50.40">
    <property type="match status" value="1"/>
</dbReference>
<keyword evidence="4" id="KW-0802">TPR repeat</keyword>
<organism evidence="9 10">
    <name type="scientific">Boothiomyces macroporosus</name>
    <dbReference type="NCBI Taxonomy" id="261099"/>
    <lineage>
        <taxon>Eukaryota</taxon>
        <taxon>Fungi</taxon>
        <taxon>Fungi incertae sedis</taxon>
        <taxon>Chytridiomycota</taxon>
        <taxon>Chytridiomycota incertae sedis</taxon>
        <taxon>Chytridiomycetes</taxon>
        <taxon>Rhizophydiales</taxon>
        <taxon>Terramycetaceae</taxon>
        <taxon>Boothiomyces</taxon>
    </lineage>
</organism>
<evidence type="ECO:0000256" key="4">
    <source>
        <dbReference type="ARBA" id="ARBA00022803"/>
    </source>
</evidence>
<dbReference type="InterPro" id="IPR046357">
    <property type="entry name" value="PPIase_dom_sf"/>
</dbReference>
<gene>
    <name evidence="9" type="primary">CYP9</name>
    <name evidence="9" type="ORF">HK103_002093</name>
</gene>
<dbReference type="EC" id="5.2.1.8" evidence="2 7"/>
<evidence type="ECO:0000259" key="8">
    <source>
        <dbReference type="PROSITE" id="PS50059"/>
    </source>
</evidence>
<evidence type="ECO:0000256" key="7">
    <source>
        <dbReference type="PROSITE-ProRule" id="PRU00277"/>
    </source>
</evidence>